<dbReference type="GO" id="GO:0043139">
    <property type="term" value="F:5'-3' DNA helicase activity"/>
    <property type="evidence" value="ECO:0007669"/>
    <property type="project" value="UniProtKB-EC"/>
</dbReference>
<dbReference type="Gene3D" id="3.40.50.300">
    <property type="entry name" value="P-loop containing nucleotide triphosphate hydrolases"/>
    <property type="match status" value="2"/>
</dbReference>
<dbReference type="GO" id="GO:0043138">
    <property type="term" value="F:3'-5' DNA helicase activity"/>
    <property type="evidence" value="ECO:0007669"/>
    <property type="project" value="UniProtKB-EC"/>
</dbReference>
<comment type="catalytic activity">
    <reaction evidence="2">
        <text>Couples ATP hydrolysis with the unwinding of duplex DNA by translocating in the 3'-5' direction.</text>
        <dbReference type="EC" id="5.6.2.4"/>
    </reaction>
</comment>
<evidence type="ECO:0000259" key="6">
    <source>
        <dbReference type="Pfam" id="PF01935"/>
    </source>
</evidence>
<gene>
    <name evidence="7" type="ORF">AKJ65_07785</name>
</gene>
<dbReference type="InterPro" id="IPR027417">
    <property type="entry name" value="P-loop_NTPase"/>
</dbReference>
<evidence type="ECO:0000256" key="5">
    <source>
        <dbReference type="SAM" id="MobiDB-lite"/>
    </source>
</evidence>
<evidence type="ECO:0000313" key="7">
    <source>
        <dbReference type="EMBL" id="KXA92289.1"/>
    </source>
</evidence>
<keyword evidence="8" id="KW-1185">Reference proteome</keyword>
<dbReference type="AlphaFoldDB" id="A0A133UDK9"/>
<name>A0A133UDK9_9EURY</name>
<accession>A0A133UDK9</accession>
<reference evidence="7 8" key="1">
    <citation type="journal article" date="2016" name="Sci. Rep.">
        <title>Metabolic traits of an uncultured archaeal lineage -MSBL1- from brine pools of the Red Sea.</title>
        <authorList>
            <person name="Mwirichia R."/>
            <person name="Alam I."/>
            <person name="Rashid M."/>
            <person name="Vinu M."/>
            <person name="Ba-Alawi W."/>
            <person name="Anthony Kamau A."/>
            <person name="Kamanda Ngugi D."/>
            <person name="Goker M."/>
            <person name="Klenk H.P."/>
            <person name="Bajic V."/>
            <person name="Stingl U."/>
        </authorList>
    </citation>
    <scope>NUCLEOTIDE SEQUENCE [LARGE SCALE GENOMIC DNA]</scope>
    <source>
        <strain evidence="7">SCGC-AAA259E19</strain>
    </source>
</reference>
<dbReference type="EMBL" id="LHXO01000170">
    <property type="protein sequence ID" value="KXA92289.1"/>
    <property type="molecule type" value="Genomic_DNA"/>
</dbReference>
<organism evidence="7 8">
    <name type="scientific">candidate division MSBL1 archaeon SCGC-AAA259E19</name>
    <dbReference type="NCBI Taxonomy" id="1698264"/>
    <lineage>
        <taxon>Archaea</taxon>
        <taxon>Methanobacteriati</taxon>
        <taxon>Methanobacteriota</taxon>
        <taxon>candidate division MSBL1</taxon>
    </lineage>
</organism>
<sequence length="510" mass="56862">MGTELGTVICTPDGPSAGKFSFVVTKGEGELPVRRGQFVELEGAEGKIVAQVQNIMKTNRYFMRPESVKEYERGKESLTSIFPADRWEYIVADGKASGVQTEDGLDQVTFPASPGDKVYEASPETLSSFLGIDRNGGVNLGKLRYHDLPAKLNLTKLLRKHVAILAMSGAGKSYSASVLIEELLDRRKDKGRVASVIADVHGEYTSLAKSPADGPDYSDRVSLIRGENVKIGVPNMTAYRFREFAPDMSGSQTRELGRVLSELRSEMRNGRGRYDLDDVIGKVEENGESNKQLRRALLDRLYDLRSLQIFGNSDYPSWKELVKPGKASILDLSRVFSLRKKRIILAYFARKLFNKRKNGQAPPFTLFLEEAHQFAPSQKSAISSSILRTIAREGRKFYASLVLVSQRPVRLSTTVLSQANTNIILRVTNPYDLDHIKKSSERITRDTADIISALPVGQALVVGEAVNHPVFVDVRERNSQEADHGAGLEEVAKRYEEKRDKEKEDVEAFM</sequence>
<evidence type="ECO:0000256" key="1">
    <source>
        <dbReference type="ARBA" id="ARBA00007816"/>
    </source>
</evidence>
<dbReference type="Proteomes" id="UP000070284">
    <property type="component" value="Unassembled WGS sequence"/>
</dbReference>
<comment type="similarity">
    <text evidence="1">Belongs to the HerA family.</text>
</comment>
<dbReference type="PANTHER" id="PTHR42957">
    <property type="entry name" value="HELICASE MJ1565-RELATED"/>
    <property type="match status" value="1"/>
</dbReference>
<dbReference type="InterPro" id="IPR008571">
    <property type="entry name" value="HerA-like"/>
</dbReference>
<protein>
    <recommendedName>
        <fullName evidence="6">Helicase HerA central domain-containing protein</fullName>
    </recommendedName>
</protein>
<feature type="domain" description="Helicase HerA central" evidence="6">
    <location>
        <begin position="138"/>
        <end position="351"/>
    </location>
</feature>
<comment type="catalytic activity">
    <reaction evidence="3">
        <text>ATP + H2O = ADP + phosphate + H(+)</text>
        <dbReference type="Rhea" id="RHEA:13065"/>
        <dbReference type="ChEBI" id="CHEBI:15377"/>
        <dbReference type="ChEBI" id="CHEBI:15378"/>
        <dbReference type="ChEBI" id="CHEBI:30616"/>
        <dbReference type="ChEBI" id="CHEBI:43474"/>
        <dbReference type="ChEBI" id="CHEBI:456216"/>
        <dbReference type="EC" id="5.6.2.3"/>
    </reaction>
</comment>
<evidence type="ECO:0000256" key="3">
    <source>
        <dbReference type="ARBA" id="ARBA00048954"/>
    </source>
</evidence>
<evidence type="ECO:0000256" key="2">
    <source>
        <dbReference type="ARBA" id="ARBA00034617"/>
    </source>
</evidence>
<dbReference type="Pfam" id="PF01935">
    <property type="entry name" value="DUF87"/>
    <property type="match status" value="1"/>
</dbReference>
<feature type="region of interest" description="Disordered" evidence="5">
    <location>
        <begin position="478"/>
        <end position="510"/>
    </location>
</feature>
<evidence type="ECO:0000313" key="8">
    <source>
        <dbReference type="Proteomes" id="UP000070284"/>
    </source>
</evidence>
<comment type="caution">
    <text evidence="7">The sequence shown here is derived from an EMBL/GenBank/DDBJ whole genome shotgun (WGS) entry which is preliminary data.</text>
</comment>
<proteinExistence type="inferred from homology"/>
<evidence type="ECO:0000256" key="4">
    <source>
        <dbReference type="ARBA" id="ARBA00048988"/>
    </source>
</evidence>
<dbReference type="InterPro" id="IPR002789">
    <property type="entry name" value="HerA_central"/>
</dbReference>
<dbReference type="PANTHER" id="PTHR42957:SF1">
    <property type="entry name" value="HELICASE MJ1565-RELATED"/>
    <property type="match status" value="1"/>
</dbReference>
<comment type="catalytic activity">
    <reaction evidence="4">
        <text>ATP + H2O = ADP + phosphate + H(+)</text>
        <dbReference type="Rhea" id="RHEA:13065"/>
        <dbReference type="ChEBI" id="CHEBI:15377"/>
        <dbReference type="ChEBI" id="CHEBI:15378"/>
        <dbReference type="ChEBI" id="CHEBI:30616"/>
        <dbReference type="ChEBI" id="CHEBI:43474"/>
        <dbReference type="ChEBI" id="CHEBI:456216"/>
        <dbReference type="EC" id="5.6.2.4"/>
    </reaction>
</comment>
<dbReference type="SUPFAM" id="SSF52540">
    <property type="entry name" value="P-loop containing nucleoside triphosphate hydrolases"/>
    <property type="match status" value="1"/>
</dbReference>